<dbReference type="EMBL" id="JBHSUA010000015">
    <property type="protein sequence ID" value="MFC6396754.1"/>
    <property type="molecule type" value="Genomic_DNA"/>
</dbReference>
<gene>
    <name evidence="1" type="ORF">ACFP57_07105</name>
</gene>
<keyword evidence="1" id="KW-0378">Hydrolase</keyword>
<keyword evidence="2" id="KW-1185">Reference proteome</keyword>
<dbReference type="Gene3D" id="3.40.1490.10">
    <property type="entry name" value="Bit1"/>
    <property type="match status" value="1"/>
</dbReference>
<comment type="caution">
    <text evidence="1">The sequence shown here is derived from an EMBL/GenBank/DDBJ whole genome shotgun (WGS) entry which is preliminary data.</text>
</comment>
<evidence type="ECO:0000313" key="2">
    <source>
        <dbReference type="Proteomes" id="UP001596266"/>
    </source>
</evidence>
<protein>
    <submittedName>
        <fullName evidence="1">Peptidyl-tRNA hydrolase</fullName>
    </submittedName>
</protein>
<dbReference type="InterPro" id="IPR023476">
    <property type="entry name" value="Pep_tRNA_hydro_II_dom_sf"/>
</dbReference>
<proteinExistence type="predicted"/>
<reference evidence="2" key="1">
    <citation type="journal article" date="2019" name="Int. J. Syst. Evol. Microbiol.">
        <title>The Global Catalogue of Microorganisms (GCM) 10K type strain sequencing project: providing services to taxonomists for standard genome sequencing and annotation.</title>
        <authorList>
            <consortium name="The Broad Institute Genomics Platform"/>
            <consortium name="The Broad Institute Genome Sequencing Center for Infectious Disease"/>
            <person name="Wu L."/>
            <person name="Ma J."/>
        </authorList>
    </citation>
    <scope>NUCLEOTIDE SEQUENCE [LARGE SCALE GENOMIC DNA]</scope>
    <source>
        <strain evidence="2">CGMCC 1.15277</strain>
    </source>
</reference>
<evidence type="ECO:0000313" key="1">
    <source>
        <dbReference type="EMBL" id="MFC6396754.1"/>
    </source>
</evidence>
<sequence length="203" mass="22314">MQIALRHDKQHPAARVDACEAAARAVVSLLASTEAREGEWRAAVEYWRDGRICKLVRRARGKRWDDVQALPGVTIDQGRAAARAFVPGPARPLPPALDKLQVSGTELPDEQTSHTEGAMVLVGVSPLAAMTTGKACAQCGHAAQLAWEAMTETERDRWQADDFRLRVETIAEARWASDVGRVQVVDAGFTEFEGPTETTRAWW</sequence>
<organism evidence="1 2">
    <name type="scientific">Luteococcus sanguinis</name>
    <dbReference type="NCBI Taxonomy" id="174038"/>
    <lineage>
        <taxon>Bacteria</taxon>
        <taxon>Bacillati</taxon>
        <taxon>Actinomycetota</taxon>
        <taxon>Actinomycetes</taxon>
        <taxon>Propionibacteriales</taxon>
        <taxon>Propionibacteriaceae</taxon>
        <taxon>Luteococcus</taxon>
    </lineage>
</organism>
<dbReference type="SUPFAM" id="SSF102462">
    <property type="entry name" value="Peptidyl-tRNA hydrolase II"/>
    <property type="match status" value="1"/>
</dbReference>
<dbReference type="GO" id="GO:0016787">
    <property type="term" value="F:hydrolase activity"/>
    <property type="evidence" value="ECO:0007669"/>
    <property type="project" value="UniProtKB-KW"/>
</dbReference>
<accession>A0ABW1X1T3</accession>
<name>A0ABW1X1T3_9ACTN</name>
<dbReference type="Proteomes" id="UP001596266">
    <property type="component" value="Unassembled WGS sequence"/>
</dbReference>
<dbReference type="RefSeq" id="WP_343884388.1">
    <property type="nucleotide sequence ID" value="NZ_BAAAKI010000001.1"/>
</dbReference>